<feature type="chain" id="PRO_5034440157" evidence="2">
    <location>
        <begin position="21"/>
        <end position="194"/>
    </location>
</feature>
<name>A0A8H7K378_BIOOC</name>
<evidence type="ECO:0000256" key="1">
    <source>
        <dbReference type="SAM" id="MobiDB-lite"/>
    </source>
</evidence>
<feature type="compositionally biased region" description="Basic and acidic residues" evidence="1">
    <location>
        <begin position="107"/>
        <end position="117"/>
    </location>
</feature>
<dbReference type="EMBL" id="JADCTT010000014">
    <property type="protein sequence ID" value="KAF9744399.1"/>
    <property type="molecule type" value="Genomic_DNA"/>
</dbReference>
<evidence type="ECO:0000313" key="3">
    <source>
        <dbReference type="EMBL" id="KAF9744399.1"/>
    </source>
</evidence>
<feature type="signal peptide" evidence="2">
    <location>
        <begin position="1"/>
        <end position="20"/>
    </location>
</feature>
<gene>
    <name evidence="3" type="ORF">IM811_005180</name>
</gene>
<evidence type="ECO:0000256" key="2">
    <source>
        <dbReference type="SAM" id="SignalP"/>
    </source>
</evidence>
<dbReference type="Proteomes" id="UP000616885">
    <property type="component" value="Unassembled WGS sequence"/>
</dbReference>
<comment type="caution">
    <text evidence="3">The sequence shown here is derived from an EMBL/GenBank/DDBJ whole genome shotgun (WGS) entry which is preliminary data.</text>
</comment>
<protein>
    <submittedName>
        <fullName evidence="3">Uncharacterized protein</fullName>
    </submittedName>
</protein>
<reference evidence="3" key="1">
    <citation type="submission" date="2020-10" db="EMBL/GenBank/DDBJ databases">
        <title>High-Quality Genome Resource of Clonostachys rosea strain S41 by Oxford Nanopore Long-Read Sequencing.</title>
        <authorList>
            <person name="Wang H."/>
        </authorList>
    </citation>
    <scope>NUCLEOTIDE SEQUENCE</scope>
    <source>
        <strain evidence="3">S41</strain>
    </source>
</reference>
<feature type="region of interest" description="Disordered" evidence="1">
    <location>
        <begin position="49"/>
        <end position="127"/>
    </location>
</feature>
<keyword evidence="2" id="KW-0732">Signal</keyword>
<evidence type="ECO:0000313" key="4">
    <source>
        <dbReference type="Proteomes" id="UP000616885"/>
    </source>
</evidence>
<sequence length="194" mass="21771">MRPTEVFTYAMLGLAGSVAAQVDSSQDDNGLVARSRVRHGSALTNIIKGGRSPGIANMSGRRGLRSVSDDDDEHQLEARSPIRSTRPNRMFIKAPSSSSRRGRGRRSVSDDGEHQLDTRSPIRGFKPFVPVPISKPIKYMKRSEDGEHQLDTRSPIRGLKLPVPISKPLKYMKRSEDDELFERGFDAEEFEEEY</sequence>
<accession>A0A8H7K378</accession>
<organism evidence="3 4">
    <name type="scientific">Bionectria ochroleuca</name>
    <name type="common">Gliocladium roseum</name>
    <dbReference type="NCBI Taxonomy" id="29856"/>
    <lineage>
        <taxon>Eukaryota</taxon>
        <taxon>Fungi</taxon>
        <taxon>Dikarya</taxon>
        <taxon>Ascomycota</taxon>
        <taxon>Pezizomycotina</taxon>
        <taxon>Sordariomycetes</taxon>
        <taxon>Hypocreomycetidae</taxon>
        <taxon>Hypocreales</taxon>
        <taxon>Bionectriaceae</taxon>
        <taxon>Clonostachys</taxon>
    </lineage>
</organism>
<proteinExistence type="predicted"/>
<dbReference type="AlphaFoldDB" id="A0A8H7K378"/>